<feature type="region of interest" description="Disordered" evidence="1">
    <location>
        <begin position="122"/>
        <end position="151"/>
    </location>
</feature>
<protein>
    <submittedName>
        <fullName evidence="2">Uncharacterized protein</fullName>
    </submittedName>
</protein>
<reference evidence="3" key="1">
    <citation type="submission" date="2017-02" db="EMBL/GenBank/DDBJ databases">
        <title>Comparative genomics and description of representatives of a novel lineage of planctomycetes thriving in anoxic sediments.</title>
        <authorList>
            <person name="Spring S."/>
            <person name="Bunk B."/>
            <person name="Sproer C."/>
            <person name="Klenk H.-P."/>
        </authorList>
    </citation>
    <scope>NUCLEOTIDE SEQUENCE [LARGE SCALE GENOMIC DNA]</scope>
    <source>
        <strain evidence="3">L21-RPul-D3</strain>
    </source>
</reference>
<dbReference type="Proteomes" id="UP000188273">
    <property type="component" value="Chromosome"/>
</dbReference>
<keyword evidence="3" id="KW-1185">Reference proteome</keyword>
<sequence>MIDYIKIDSDILNLSVGSAEKLVLAAGRLPKGCKLSNAQLAGICGVSLRTLIRIVMELKGMGLIRVYKSGNNRTIITADTCIAGDDRLAQRQNDTCQDGVKLCQNVTEGCQAVTGKCQTDTHNLKSKRNKKEKAAERTIEPSVGAHCSPPCKGKPAAGKDGAVLTGKARFQGSAGEAGGSSADKPERRGNMSEDSSKPSAGEGGDIGDFTMKEFRSYLSERLGGPGAKNYAGRAYQLRIAIFTAGSRANAEFLEWVRKRRSEAGEGGQ</sequence>
<evidence type="ECO:0000256" key="1">
    <source>
        <dbReference type="SAM" id="MobiDB-lite"/>
    </source>
</evidence>
<dbReference type="EMBL" id="CP019633">
    <property type="protein sequence ID" value="AQQ08485.1"/>
    <property type="molecule type" value="Genomic_DNA"/>
</dbReference>
<dbReference type="KEGG" id="pbu:L21SP3_00266"/>
<dbReference type="RefSeq" id="WP_077538813.1">
    <property type="nucleotide sequence ID" value="NZ_CP019633.1"/>
</dbReference>
<proteinExistence type="predicted"/>
<feature type="region of interest" description="Disordered" evidence="1">
    <location>
        <begin position="169"/>
        <end position="208"/>
    </location>
</feature>
<name>A0A1Q2HMI6_9BACT</name>
<feature type="compositionally biased region" description="Basic and acidic residues" evidence="1">
    <location>
        <begin position="183"/>
        <end position="196"/>
    </location>
</feature>
<evidence type="ECO:0000313" key="2">
    <source>
        <dbReference type="EMBL" id="AQQ08485.1"/>
    </source>
</evidence>
<organism evidence="2 3">
    <name type="scientific">Sedimentisphaera cyanobacteriorum</name>
    <dbReference type="NCBI Taxonomy" id="1940790"/>
    <lineage>
        <taxon>Bacteria</taxon>
        <taxon>Pseudomonadati</taxon>
        <taxon>Planctomycetota</taxon>
        <taxon>Phycisphaerae</taxon>
        <taxon>Sedimentisphaerales</taxon>
        <taxon>Sedimentisphaeraceae</taxon>
        <taxon>Sedimentisphaera</taxon>
    </lineage>
</organism>
<evidence type="ECO:0000313" key="3">
    <source>
        <dbReference type="Proteomes" id="UP000188273"/>
    </source>
</evidence>
<accession>A0A1Q2HMI6</accession>
<dbReference type="AlphaFoldDB" id="A0A1Q2HMI6"/>
<gene>
    <name evidence="2" type="ORF">L21SP3_00266</name>
</gene>
<dbReference type="OrthoDB" id="299677at2"/>